<evidence type="ECO:0000256" key="3">
    <source>
        <dbReference type="ARBA" id="ARBA00022737"/>
    </source>
</evidence>
<keyword evidence="2" id="KW-0963">Cytoplasm</keyword>
<sequence length="242" mass="27057">MSGNPRDMDGFLPLLSTTDIKNKLSVGDLVLNYLGDPDKSIECQDIGLFIDNVIPWLSNGNPKVVQNGLEILTYLADRMGHDFKPYVSTIIQPTIDRLGDSKDATREKAHLVLLKIMEKSCMTPQQLLDRLRPAFTHKNAKLREEALVLLTTTLNEHGADEMALSGIIPSIVKLLSDPSEKVRETALNTLTDMYRHVGERLRVDLQRKHNVPQAKLMLLLKKFDQLKASGDLMPLAMSSDGE</sequence>
<evidence type="ECO:0000313" key="9">
    <source>
        <dbReference type="EMBL" id="KAK2588961.1"/>
    </source>
</evidence>
<comment type="subcellular location">
    <subcellularLocation>
        <location evidence="1">Cytoplasm</location>
        <location evidence="1">Cytoskeleton</location>
    </subcellularLocation>
</comment>
<evidence type="ECO:0000256" key="6">
    <source>
        <dbReference type="PROSITE-ProRule" id="PRU00103"/>
    </source>
</evidence>
<dbReference type="AlphaFoldDB" id="A0AAD9VVX0"/>
<dbReference type="InterPro" id="IPR021133">
    <property type="entry name" value="HEAT_type_2"/>
</dbReference>
<dbReference type="SUPFAM" id="SSF48371">
    <property type="entry name" value="ARM repeat"/>
    <property type="match status" value="1"/>
</dbReference>
<name>A0AAD9VVX0_9HYME</name>
<evidence type="ECO:0000256" key="1">
    <source>
        <dbReference type="ARBA" id="ARBA00004245"/>
    </source>
</evidence>
<comment type="similarity">
    <text evidence="5">Belongs to the TOG/XMAP215 family.</text>
</comment>
<protein>
    <recommendedName>
        <fullName evidence="8">TOG domain-containing protein</fullName>
    </recommendedName>
</protein>
<dbReference type="GO" id="GO:0061863">
    <property type="term" value="F:microtubule plus end polymerase"/>
    <property type="evidence" value="ECO:0007669"/>
    <property type="project" value="InterPro"/>
</dbReference>
<evidence type="ECO:0000313" key="10">
    <source>
        <dbReference type="Proteomes" id="UP001258017"/>
    </source>
</evidence>
<dbReference type="InterPro" id="IPR016024">
    <property type="entry name" value="ARM-type_fold"/>
</dbReference>
<reference evidence="9" key="1">
    <citation type="submission" date="2021-08" db="EMBL/GenBank/DDBJ databases">
        <authorList>
            <person name="Misof B."/>
            <person name="Oliver O."/>
            <person name="Podsiadlowski L."/>
            <person name="Donath A."/>
            <person name="Peters R."/>
            <person name="Mayer C."/>
            <person name="Rust J."/>
            <person name="Gunkel S."/>
            <person name="Lesny P."/>
            <person name="Martin S."/>
            <person name="Oeyen J.P."/>
            <person name="Petersen M."/>
            <person name="Panagiotis P."/>
            <person name="Wilbrandt J."/>
            <person name="Tanja T."/>
        </authorList>
    </citation>
    <scope>NUCLEOTIDE SEQUENCE</scope>
    <source>
        <strain evidence="9">GBR_01_08_01A</strain>
        <tissue evidence="9">Thorax + abdomen</tissue>
    </source>
</reference>
<evidence type="ECO:0000256" key="5">
    <source>
        <dbReference type="ARBA" id="ARBA00025722"/>
    </source>
</evidence>
<accession>A0AAD9VVX0</accession>
<dbReference type="Pfam" id="PF12348">
    <property type="entry name" value="CLASP_N"/>
    <property type="match status" value="1"/>
</dbReference>
<feature type="domain" description="TOG" evidence="8">
    <location>
        <begin position="1"/>
        <end position="232"/>
    </location>
</feature>
<gene>
    <name evidence="9" type="ORF">KPH14_001815</name>
</gene>
<dbReference type="PROSITE" id="PS50176">
    <property type="entry name" value="ARM_REPEAT"/>
    <property type="match status" value="1"/>
</dbReference>
<dbReference type="InterPro" id="IPR024395">
    <property type="entry name" value="CLASP_N_dom"/>
</dbReference>
<feature type="repeat" description="ARM" evidence="7">
    <location>
        <begin position="166"/>
        <end position="193"/>
    </location>
</feature>
<feature type="repeat" description="HEAT" evidence="6">
    <location>
        <begin position="167"/>
        <end position="205"/>
    </location>
</feature>
<dbReference type="PROSITE" id="PS50077">
    <property type="entry name" value="HEAT_REPEAT"/>
    <property type="match status" value="1"/>
</dbReference>
<dbReference type="Gene3D" id="1.25.10.10">
    <property type="entry name" value="Leucine-rich Repeat Variant"/>
    <property type="match status" value="1"/>
</dbReference>
<dbReference type="GO" id="GO:0051010">
    <property type="term" value="F:microtubule plus-end binding"/>
    <property type="evidence" value="ECO:0007669"/>
    <property type="project" value="InterPro"/>
</dbReference>
<evidence type="ECO:0000256" key="4">
    <source>
        <dbReference type="ARBA" id="ARBA00023212"/>
    </source>
</evidence>
<dbReference type="GO" id="GO:0005856">
    <property type="term" value="C:cytoskeleton"/>
    <property type="evidence" value="ECO:0007669"/>
    <property type="project" value="UniProtKB-SubCell"/>
</dbReference>
<dbReference type="InterPro" id="IPR045110">
    <property type="entry name" value="XMAP215"/>
</dbReference>
<dbReference type="SMART" id="SM01349">
    <property type="entry name" value="TOG"/>
    <property type="match status" value="1"/>
</dbReference>
<dbReference type="InterPro" id="IPR011989">
    <property type="entry name" value="ARM-like"/>
</dbReference>
<dbReference type="GO" id="GO:0046785">
    <property type="term" value="P:microtubule polymerization"/>
    <property type="evidence" value="ECO:0007669"/>
    <property type="project" value="InterPro"/>
</dbReference>
<evidence type="ECO:0000256" key="7">
    <source>
        <dbReference type="PROSITE-ProRule" id="PRU00259"/>
    </source>
</evidence>
<keyword evidence="3" id="KW-0677">Repeat</keyword>
<dbReference type="EMBL" id="JAIFRP010000002">
    <property type="protein sequence ID" value="KAK2588961.1"/>
    <property type="molecule type" value="Genomic_DNA"/>
</dbReference>
<dbReference type="InterPro" id="IPR000225">
    <property type="entry name" value="Armadillo"/>
</dbReference>
<keyword evidence="4" id="KW-0206">Cytoskeleton</keyword>
<dbReference type="Proteomes" id="UP001258017">
    <property type="component" value="Unassembled WGS sequence"/>
</dbReference>
<dbReference type="PANTHER" id="PTHR12609">
    <property type="entry name" value="MICROTUBULE ASSOCIATED PROTEIN XMAP215"/>
    <property type="match status" value="1"/>
</dbReference>
<evidence type="ECO:0000259" key="8">
    <source>
        <dbReference type="SMART" id="SM01349"/>
    </source>
</evidence>
<evidence type="ECO:0000256" key="2">
    <source>
        <dbReference type="ARBA" id="ARBA00022490"/>
    </source>
</evidence>
<organism evidence="9 10">
    <name type="scientific">Odynerus spinipes</name>
    <dbReference type="NCBI Taxonomy" id="1348599"/>
    <lineage>
        <taxon>Eukaryota</taxon>
        <taxon>Metazoa</taxon>
        <taxon>Ecdysozoa</taxon>
        <taxon>Arthropoda</taxon>
        <taxon>Hexapoda</taxon>
        <taxon>Insecta</taxon>
        <taxon>Pterygota</taxon>
        <taxon>Neoptera</taxon>
        <taxon>Endopterygota</taxon>
        <taxon>Hymenoptera</taxon>
        <taxon>Apocrita</taxon>
        <taxon>Aculeata</taxon>
        <taxon>Vespoidea</taxon>
        <taxon>Vespidae</taxon>
        <taxon>Eumeninae</taxon>
        <taxon>Odynerus</taxon>
    </lineage>
</organism>
<dbReference type="InterPro" id="IPR034085">
    <property type="entry name" value="TOG"/>
</dbReference>
<dbReference type="GO" id="GO:0007051">
    <property type="term" value="P:spindle organization"/>
    <property type="evidence" value="ECO:0007669"/>
    <property type="project" value="InterPro"/>
</dbReference>
<dbReference type="GO" id="GO:0030951">
    <property type="term" value="P:establishment or maintenance of microtubule cytoskeleton polarity"/>
    <property type="evidence" value="ECO:0007669"/>
    <property type="project" value="InterPro"/>
</dbReference>
<proteinExistence type="inferred from homology"/>
<comment type="caution">
    <text evidence="9">The sequence shown here is derived from an EMBL/GenBank/DDBJ whole genome shotgun (WGS) entry which is preliminary data.</text>
</comment>
<keyword evidence="10" id="KW-1185">Reference proteome</keyword>
<reference evidence="9" key="2">
    <citation type="journal article" date="2023" name="Commun. Biol.">
        <title>Intrasexual cuticular hydrocarbon dimorphism in a wasp sheds light on hydrocarbon biosynthesis genes in Hymenoptera.</title>
        <authorList>
            <person name="Moris V.C."/>
            <person name="Podsiadlowski L."/>
            <person name="Martin S."/>
            <person name="Oeyen J.P."/>
            <person name="Donath A."/>
            <person name="Petersen M."/>
            <person name="Wilbrandt J."/>
            <person name="Misof B."/>
            <person name="Liedtke D."/>
            <person name="Thamm M."/>
            <person name="Scheiner R."/>
            <person name="Schmitt T."/>
            <person name="Niehuis O."/>
        </authorList>
    </citation>
    <scope>NUCLEOTIDE SEQUENCE</scope>
    <source>
        <strain evidence="9">GBR_01_08_01A</strain>
    </source>
</reference>